<dbReference type="Proteomes" id="UP000325576">
    <property type="component" value="Unassembled WGS sequence"/>
</dbReference>
<evidence type="ECO:0000256" key="1">
    <source>
        <dbReference type="SAM" id="Phobius"/>
    </source>
</evidence>
<gene>
    <name evidence="2" type="ORF">BS297_23130</name>
</gene>
<keyword evidence="1" id="KW-1133">Transmembrane helix</keyword>
<reference evidence="2 3" key="1">
    <citation type="journal article" date="2017" name="Poromechanics V (2013)">
        <title>Genomic Characterization of the Arsenic-Tolerant Actinobacterium, &lt;i&gt;Rhodococcus erythropolis&lt;/i&gt; S43.</title>
        <authorList>
            <person name="Retamal-Morales G."/>
            <person name="Mehnert M."/>
            <person name="Schwabe R."/>
            <person name="Tischler D."/>
            <person name="Schloemann M."/>
            <person name="Levican G.J."/>
        </authorList>
    </citation>
    <scope>NUCLEOTIDE SEQUENCE [LARGE SCALE GENOMIC DNA]</scope>
    <source>
        <strain evidence="2 3">S43</strain>
    </source>
</reference>
<comment type="caution">
    <text evidence="2">The sequence shown here is derived from an EMBL/GenBank/DDBJ whole genome shotgun (WGS) entry which is preliminary data.</text>
</comment>
<evidence type="ECO:0000313" key="2">
    <source>
        <dbReference type="EMBL" id="KAB2582956.1"/>
    </source>
</evidence>
<dbReference type="AlphaFoldDB" id="A0A0C3A4E1"/>
<sequence>MGNNIMFGRSASGSSDGQAGALLESVITGLTIAVFVIAAVSVLFGLAAIADAGYVRKTGRKPRISPNVNGLRLIVFSLTAVALVVLLRLMS</sequence>
<evidence type="ECO:0000313" key="3">
    <source>
        <dbReference type="Proteomes" id="UP000325576"/>
    </source>
</evidence>
<keyword evidence="1" id="KW-0812">Transmembrane</keyword>
<dbReference type="EMBL" id="MRBO01000615">
    <property type="protein sequence ID" value="KAB2582956.1"/>
    <property type="molecule type" value="Genomic_DNA"/>
</dbReference>
<feature type="transmembrane region" description="Helical" evidence="1">
    <location>
        <begin position="26"/>
        <end position="50"/>
    </location>
</feature>
<name>A0A0C3A4E1_RHOER</name>
<protein>
    <submittedName>
        <fullName evidence="2">Uncharacterized protein</fullName>
    </submittedName>
</protein>
<accession>A0A0C3A4E1</accession>
<organism evidence="2 3">
    <name type="scientific">Rhodococcus erythropolis</name>
    <name type="common">Arthrobacter picolinophilus</name>
    <dbReference type="NCBI Taxonomy" id="1833"/>
    <lineage>
        <taxon>Bacteria</taxon>
        <taxon>Bacillati</taxon>
        <taxon>Actinomycetota</taxon>
        <taxon>Actinomycetes</taxon>
        <taxon>Mycobacteriales</taxon>
        <taxon>Nocardiaceae</taxon>
        <taxon>Rhodococcus</taxon>
        <taxon>Rhodococcus erythropolis group</taxon>
    </lineage>
</organism>
<keyword evidence="1" id="KW-0472">Membrane</keyword>
<feature type="transmembrane region" description="Helical" evidence="1">
    <location>
        <begin position="71"/>
        <end position="90"/>
    </location>
</feature>
<proteinExistence type="predicted"/>